<dbReference type="SUPFAM" id="SSF50978">
    <property type="entry name" value="WD40 repeat-like"/>
    <property type="match status" value="1"/>
</dbReference>
<dbReference type="Proteomes" id="UP000192758">
    <property type="component" value="Unassembled WGS sequence"/>
</dbReference>
<dbReference type="InterPro" id="IPR015943">
    <property type="entry name" value="WD40/YVTN_repeat-like_dom_sf"/>
</dbReference>
<accession>A0A1W0E6I4</accession>
<dbReference type="VEuPathDB" id="MicrosporidiaDB:EHP00_1267"/>
<comment type="caution">
    <text evidence="1">The sequence shown here is derived from an EMBL/GenBank/DDBJ whole genome shotgun (WGS) entry which is preliminary data.</text>
</comment>
<proteinExistence type="predicted"/>
<protein>
    <submittedName>
        <fullName evidence="1">Uncharacterized protein</fullName>
    </submittedName>
</protein>
<reference evidence="1 2" key="1">
    <citation type="journal article" date="2017" name="Environ. Microbiol.">
        <title>Decay of the glycolytic pathway and adaptation to intranuclear parasitism within Enterocytozoonidae microsporidia.</title>
        <authorList>
            <person name="Wiredu Boakye D."/>
            <person name="Jaroenlak P."/>
            <person name="Prachumwat A."/>
            <person name="Williams T.A."/>
            <person name="Bateman K.S."/>
            <person name="Itsathitphaisarn O."/>
            <person name="Sritunyalucksana K."/>
            <person name="Paszkiewicz K.H."/>
            <person name="Moore K.A."/>
            <person name="Stentiford G.D."/>
            <person name="Williams B.A."/>
        </authorList>
    </citation>
    <scope>NUCLEOTIDE SEQUENCE [LARGE SCALE GENOMIC DNA]</scope>
    <source>
        <strain evidence="1 2">TH1</strain>
    </source>
</reference>
<dbReference type="Gene3D" id="2.130.10.10">
    <property type="entry name" value="YVTN repeat-like/Quinoprotein amine dehydrogenase"/>
    <property type="match status" value="1"/>
</dbReference>
<dbReference type="EMBL" id="MNPJ01000017">
    <property type="protein sequence ID" value="OQS54789.1"/>
    <property type="molecule type" value="Genomic_DNA"/>
</dbReference>
<name>A0A1W0E6I4_9MICR</name>
<keyword evidence="2" id="KW-1185">Reference proteome</keyword>
<evidence type="ECO:0000313" key="2">
    <source>
        <dbReference type="Proteomes" id="UP000192758"/>
    </source>
</evidence>
<organism evidence="1 2">
    <name type="scientific">Ecytonucleospora hepatopenaei</name>
    <dbReference type="NCBI Taxonomy" id="646526"/>
    <lineage>
        <taxon>Eukaryota</taxon>
        <taxon>Fungi</taxon>
        <taxon>Fungi incertae sedis</taxon>
        <taxon>Microsporidia</taxon>
        <taxon>Enterocytozoonidae</taxon>
        <taxon>Ecytonucleospora</taxon>
    </lineage>
</organism>
<dbReference type="InterPro" id="IPR036322">
    <property type="entry name" value="WD40_repeat_dom_sf"/>
</dbReference>
<sequence>MFDLTESDIKEYAKKCKKSLKNEDKVVTIGTYTLEYVIECGLKYIYGEEHMFDGHIVDCQTSFKEGLKLQKSHDCKKDFLSTEISMLGLGGKVEHFQWTGLNLAFITSENLLYAYFKKQQLFKCNAQNVTALTVTNKKIYMGKNSGEIVYKEPVGKTEEVFKRHTAPVTKIKLLNDTCISSSEDGSLYCNSTIKFTEAKIVDFAAIKNALYLACSDFTVIKAIYEENCLSSIKNIQQFKISNLIGHTDEITKISSENFVCTSSKDGKIGIINETLNLYPVDGIKHIQRKEEDLLTYGLENIKRFDLNREEAFEVFKSKSNVFCASTNENIVAFSREDQKNILCFKDLRSNSLISKEIDKNIKDVSFSPTFEHLFITTDNDPIICDLRKTL</sequence>
<gene>
    <name evidence="1" type="ORF">EHP00_1267</name>
</gene>
<dbReference type="AlphaFoldDB" id="A0A1W0E6I4"/>
<evidence type="ECO:0000313" key="1">
    <source>
        <dbReference type="EMBL" id="OQS54789.1"/>
    </source>
</evidence>
<dbReference type="OrthoDB" id="2196221at2759"/>